<keyword evidence="3" id="KW-0132">Cell division</keyword>
<dbReference type="GO" id="GO:0051301">
    <property type="term" value="P:cell division"/>
    <property type="evidence" value="ECO:0007669"/>
    <property type="project" value="UniProtKB-KW"/>
</dbReference>
<evidence type="ECO:0000313" key="4">
    <source>
        <dbReference type="Proteomes" id="UP000028545"/>
    </source>
</evidence>
<dbReference type="OrthoDB" id="360540at2759"/>
<name>A0A084G2Q1_PSEDA</name>
<dbReference type="InterPro" id="IPR009772">
    <property type="entry name" value="CDC123"/>
</dbReference>
<feature type="region of interest" description="Disordered" evidence="2">
    <location>
        <begin position="80"/>
        <end position="128"/>
    </location>
</feature>
<organism evidence="3 4">
    <name type="scientific">Pseudallescheria apiosperma</name>
    <name type="common">Scedosporium apiospermum</name>
    <dbReference type="NCBI Taxonomy" id="563466"/>
    <lineage>
        <taxon>Eukaryota</taxon>
        <taxon>Fungi</taxon>
        <taxon>Dikarya</taxon>
        <taxon>Ascomycota</taxon>
        <taxon>Pezizomycotina</taxon>
        <taxon>Sordariomycetes</taxon>
        <taxon>Hypocreomycetidae</taxon>
        <taxon>Microascales</taxon>
        <taxon>Microascaceae</taxon>
        <taxon>Scedosporium</taxon>
    </lineage>
</organism>
<evidence type="ECO:0000313" key="3">
    <source>
        <dbReference type="EMBL" id="KEZ41613.1"/>
    </source>
</evidence>
<gene>
    <name evidence="3" type="ORF">SAPIO_CDS7793</name>
</gene>
<dbReference type="RefSeq" id="XP_016641412.1">
    <property type="nucleotide sequence ID" value="XM_016789585.1"/>
</dbReference>
<feature type="compositionally biased region" description="Acidic residues" evidence="2">
    <location>
        <begin position="107"/>
        <end position="118"/>
    </location>
</feature>
<evidence type="ECO:0000256" key="2">
    <source>
        <dbReference type="SAM" id="MobiDB-lite"/>
    </source>
</evidence>
<comment type="similarity">
    <text evidence="1">Belongs to the CDC123 family.</text>
</comment>
<dbReference type="GO" id="GO:0005737">
    <property type="term" value="C:cytoplasm"/>
    <property type="evidence" value="ECO:0007669"/>
    <property type="project" value="TreeGrafter"/>
</dbReference>
<dbReference type="Proteomes" id="UP000028545">
    <property type="component" value="Unassembled WGS sequence"/>
</dbReference>
<evidence type="ECO:0000256" key="1">
    <source>
        <dbReference type="ARBA" id="ARBA00011047"/>
    </source>
</evidence>
<comment type="caution">
    <text evidence="3">The sequence shown here is derived from an EMBL/GenBank/DDBJ whole genome shotgun (WGS) entry which is preliminary data.</text>
</comment>
<reference evidence="3 4" key="1">
    <citation type="journal article" date="2014" name="Genome Announc.">
        <title>Draft genome sequence of the pathogenic fungus Scedosporium apiospermum.</title>
        <authorList>
            <person name="Vandeputte P."/>
            <person name="Ghamrawi S."/>
            <person name="Rechenmann M."/>
            <person name="Iltis A."/>
            <person name="Giraud S."/>
            <person name="Fleury M."/>
            <person name="Thornton C."/>
            <person name="Delhaes L."/>
            <person name="Meyer W."/>
            <person name="Papon N."/>
            <person name="Bouchara J.P."/>
        </authorList>
    </citation>
    <scope>NUCLEOTIDE SEQUENCE [LARGE SCALE GENOMIC DNA]</scope>
    <source>
        <strain evidence="3 4">IHEM 14462</strain>
    </source>
</reference>
<feature type="compositionally biased region" description="Acidic residues" evidence="2">
    <location>
        <begin position="80"/>
        <end position="89"/>
    </location>
</feature>
<dbReference type="PANTHER" id="PTHR15323:SF6">
    <property type="entry name" value="CELL DIVISION CYCLE PROTEIN 123 HOMOLOG"/>
    <property type="match status" value="1"/>
</dbReference>
<feature type="compositionally biased region" description="Basic residues" evidence="2">
    <location>
        <begin position="9"/>
        <end position="19"/>
    </location>
</feature>
<dbReference type="PANTHER" id="PTHR15323">
    <property type="entry name" value="D123 PROTEIN"/>
    <property type="match status" value="1"/>
</dbReference>
<dbReference type="GO" id="GO:0005524">
    <property type="term" value="F:ATP binding"/>
    <property type="evidence" value="ECO:0007669"/>
    <property type="project" value="EnsemblFungi"/>
</dbReference>
<feature type="region of interest" description="Disordered" evidence="2">
    <location>
        <begin position="1"/>
        <end position="26"/>
    </location>
</feature>
<sequence>MPSIDPPAHRRRSHNPAHGHGHDAVTFPPVTREHILNCSYDMWFPKYRTSCLQSRIIPLTPDFVDYLREDGIILADDDEEEGDEIAQSDEEWHQTTPPSRPPPQEVYSDESDESEDEGPPPIPPNRRFPQLHKTIAEAIQELGGSVVPKLNWSAPKDATWISPFNTLKCTTPNDIYLLLKSSSFVSHDLEHPFDGCVPVTEPPSFTPVLVLRPHFPIQPSLEFRCFVKQRTLIGISQRDLNHFEFLGKLQPVIISRIQKFFSEKLQTTFPDPCFVFDVYIPEDSDVPDGLGRVRLMDINPWAPRTDTLLFGWGELLDMRVPNPMLGSVTLEHHVPESSSAGETTDEDDADAFVPELRLIEKDDPAAFNFSSSQYSAHKLPKEVVDASMGGEGGLAEFAKMWRDATGNQGGDMWQQPRR</sequence>
<dbReference type="KEGG" id="sapo:SAPIO_CDS7793"/>
<keyword evidence="3" id="KW-0131">Cell cycle</keyword>
<accession>A0A084G2Q1</accession>
<keyword evidence="4" id="KW-1185">Reference proteome</keyword>
<dbReference type="GO" id="GO:0000287">
    <property type="term" value="F:magnesium ion binding"/>
    <property type="evidence" value="ECO:0007669"/>
    <property type="project" value="EnsemblFungi"/>
</dbReference>
<dbReference type="HOGENOM" id="CLU_034402_2_0_1"/>
<dbReference type="VEuPathDB" id="FungiDB:SAPIO_CDS7793"/>
<dbReference type="AlphaFoldDB" id="A0A084G2Q1"/>
<protein>
    <submittedName>
        <fullName evidence="3">Cell division cycle protein 123</fullName>
    </submittedName>
</protein>
<dbReference type="EMBL" id="JOWA01000110">
    <property type="protein sequence ID" value="KEZ41613.1"/>
    <property type="molecule type" value="Genomic_DNA"/>
</dbReference>
<proteinExistence type="inferred from homology"/>
<dbReference type="GeneID" id="27726865"/>
<dbReference type="OMA" id="TFPDPNF"/>
<dbReference type="Pfam" id="PF07065">
    <property type="entry name" value="D123"/>
    <property type="match status" value="1"/>
</dbReference>